<evidence type="ECO:0000256" key="2">
    <source>
        <dbReference type="ARBA" id="ARBA00022692"/>
    </source>
</evidence>
<evidence type="ECO:0000256" key="5">
    <source>
        <dbReference type="ARBA" id="ARBA00038359"/>
    </source>
</evidence>
<dbReference type="InterPro" id="IPR052337">
    <property type="entry name" value="SAT4-like"/>
</dbReference>
<dbReference type="Pfam" id="PF20684">
    <property type="entry name" value="Fung_rhodopsin"/>
    <property type="match status" value="1"/>
</dbReference>
<comment type="caution">
    <text evidence="8">The sequence shown here is derived from an EMBL/GenBank/DDBJ whole genome shotgun (WGS) entry which is preliminary data.</text>
</comment>
<dbReference type="AlphaFoldDB" id="A0AA38S1W7"/>
<dbReference type="PANTHER" id="PTHR33048:SF163">
    <property type="entry name" value="INTEGRAL MEMBRANE PROTEIN (AFU_ORTHOLOGUE AFUA_8G05510)"/>
    <property type="match status" value="1"/>
</dbReference>
<name>A0AA38S1W7_9PEZI</name>
<dbReference type="GO" id="GO:0016020">
    <property type="term" value="C:membrane"/>
    <property type="evidence" value="ECO:0007669"/>
    <property type="project" value="UniProtKB-SubCell"/>
</dbReference>
<keyword evidence="9" id="KW-1185">Reference proteome</keyword>
<dbReference type="Proteomes" id="UP001174691">
    <property type="component" value="Unassembled WGS sequence"/>
</dbReference>
<sequence length="350" mass="37862">MDNVTYYNPNDISGVLIIPHAVFSGIATIIVGLRWYTSHVVARLPWTSDEYFCIAALIANYTMLFAESYDAHYGLGKPITEVTNTVLFLKGILAIEVTYGVACPLSKLAVLTMYYRIFSASPLLRYCVWLIAFGLVGWSIAVVGVSIFSCAPIHGFWDLSVPSKCIDSSKFYIGITVPNIIFDVMTVFLPIHEVWTLQMGRDKKLAITGVFLLGGSVILASLARLVLFSIFRPGAGETGNNISQTVVIPHSASAIETCLAIIGACLPPCAPLLRRVLGGVIPGRKRAIGDEAKNYNTLITIGKISNRTAGRQKGADEGFVGVEGDFVRLEDGDGSAHGSTDHLFVFNSDC</sequence>
<comment type="subcellular location">
    <subcellularLocation>
        <location evidence="1">Membrane</location>
        <topology evidence="1">Multi-pass membrane protein</topology>
    </subcellularLocation>
</comment>
<evidence type="ECO:0000259" key="7">
    <source>
        <dbReference type="Pfam" id="PF20684"/>
    </source>
</evidence>
<organism evidence="8 9">
    <name type="scientific">Coniochaeta hoffmannii</name>
    <dbReference type="NCBI Taxonomy" id="91930"/>
    <lineage>
        <taxon>Eukaryota</taxon>
        <taxon>Fungi</taxon>
        <taxon>Dikarya</taxon>
        <taxon>Ascomycota</taxon>
        <taxon>Pezizomycotina</taxon>
        <taxon>Sordariomycetes</taxon>
        <taxon>Sordariomycetidae</taxon>
        <taxon>Coniochaetales</taxon>
        <taxon>Coniochaetaceae</taxon>
        <taxon>Coniochaeta</taxon>
    </lineage>
</organism>
<keyword evidence="2 6" id="KW-0812">Transmembrane</keyword>
<evidence type="ECO:0000313" key="8">
    <source>
        <dbReference type="EMBL" id="KAJ9152227.1"/>
    </source>
</evidence>
<reference evidence="8" key="1">
    <citation type="submission" date="2022-07" db="EMBL/GenBank/DDBJ databases">
        <title>Fungi with potential for degradation of polypropylene.</title>
        <authorList>
            <person name="Gostincar C."/>
        </authorList>
    </citation>
    <scope>NUCLEOTIDE SEQUENCE</scope>
    <source>
        <strain evidence="8">EXF-13287</strain>
    </source>
</reference>
<feature type="domain" description="Rhodopsin" evidence="7">
    <location>
        <begin position="34"/>
        <end position="275"/>
    </location>
</feature>
<keyword evidence="4 6" id="KW-0472">Membrane</keyword>
<evidence type="ECO:0000313" key="9">
    <source>
        <dbReference type="Proteomes" id="UP001174691"/>
    </source>
</evidence>
<evidence type="ECO:0000256" key="4">
    <source>
        <dbReference type="ARBA" id="ARBA00023136"/>
    </source>
</evidence>
<keyword evidence="3 6" id="KW-1133">Transmembrane helix</keyword>
<accession>A0AA38S1W7</accession>
<proteinExistence type="inferred from homology"/>
<dbReference type="PANTHER" id="PTHR33048">
    <property type="entry name" value="PTH11-LIKE INTEGRAL MEMBRANE PROTEIN (AFU_ORTHOLOGUE AFUA_5G11245)"/>
    <property type="match status" value="1"/>
</dbReference>
<dbReference type="InterPro" id="IPR049326">
    <property type="entry name" value="Rhodopsin_dom_fungi"/>
</dbReference>
<comment type="similarity">
    <text evidence="5">Belongs to the SAT4 family.</text>
</comment>
<feature type="transmembrane region" description="Helical" evidence="6">
    <location>
        <begin position="210"/>
        <end position="231"/>
    </location>
</feature>
<gene>
    <name evidence="8" type="ORF">NKR19_g4600</name>
</gene>
<protein>
    <submittedName>
        <fullName evidence="8">Integral membrane protein</fullName>
    </submittedName>
</protein>
<evidence type="ECO:0000256" key="1">
    <source>
        <dbReference type="ARBA" id="ARBA00004141"/>
    </source>
</evidence>
<feature type="transmembrane region" description="Helical" evidence="6">
    <location>
        <begin position="171"/>
        <end position="189"/>
    </location>
</feature>
<feature type="transmembrane region" description="Helical" evidence="6">
    <location>
        <begin position="126"/>
        <end position="151"/>
    </location>
</feature>
<dbReference type="EMBL" id="JANBVN010000058">
    <property type="protein sequence ID" value="KAJ9152227.1"/>
    <property type="molecule type" value="Genomic_DNA"/>
</dbReference>
<feature type="transmembrane region" description="Helical" evidence="6">
    <location>
        <begin position="48"/>
        <end position="66"/>
    </location>
</feature>
<evidence type="ECO:0000256" key="6">
    <source>
        <dbReference type="SAM" id="Phobius"/>
    </source>
</evidence>
<feature type="transmembrane region" description="Helical" evidence="6">
    <location>
        <begin position="12"/>
        <end position="36"/>
    </location>
</feature>
<evidence type="ECO:0000256" key="3">
    <source>
        <dbReference type="ARBA" id="ARBA00022989"/>
    </source>
</evidence>
<feature type="transmembrane region" description="Helical" evidence="6">
    <location>
        <begin position="86"/>
        <end position="105"/>
    </location>
</feature>